<proteinExistence type="predicted"/>
<evidence type="ECO:0000313" key="2">
    <source>
        <dbReference type="Proteomes" id="UP001558652"/>
    </source>
</evidence>
<name>A0ABD0Z513_9HEMI</name>
<dbReference type="Proteomes" id="UP001558652">
    <property type="component" value="Unassembled WGS sequence"/>
</dbReference>
<organism evidence="1 2">
    <name type="scientific">Ranatra chinensis</name>
    <dbReference type="NCBI Taxonomy" id="642074"/>
    <lineage>
        <taxon>Eukaryota</taxon>
        <taxon>Metazoa</taxon>
        <taxon>Ecdysozoa</taxon>
        <taxon>Arthropoda</taxon>
        <taxon>Hexapoda</taxon>
        <taxon>Insecta</taxon>
        <taxon>Pterygota</taxon>
        <taxon>Neoptera</taxon>
        <taxon>Paraneoptera</taxon>
        <taxon>Hemiptera</taxon>
        <taxon>Heteroptera</taxon>
        <taxon>Panheteroptera</taxon>
        <taxon>Nepomorpha</taxon>
        <taxon>Nepidae</taxon>
        <taxon>Ranatrinae</taxon>
        <taxon>Ranatra</taxon>
    </lineage>
</organism>
<dbReference type="AlphaFoldDB" id="A0ABD0Z513"/>
<keyword evidence="2" id="KW-1185">Reference proteome</keyword>
<comment type="caution">
    <text evidence="1">The sequence shown here is derived from an EMBL/GenBank/DDBJ whole genome shotgun (WGS) entry which is preliminary data.</text>
</comment>
<sequence length="116" mass="13113">MASKRRNMFQKNKTQETTENGCKVNVTSVSFTALGNARFYSEDLLASSLLLEKKYISEEFRTALLGETLGSMVQVVFEESMDAYMCKGRSELVDKLKRILPFIREESDQIAAQSAL</sequence>
<accession>A0ABD0Z513</accession>
<gene>
    <name evidence="1" type="ORF">AAG570_011717</name>
</gene>
<dbReference type="EMBL" id="JBFDAA010000007">
    <property type="protein sequence ID" value="KAL1130469.1"/>
    <property type="molecule type" value="Genomic_DNA"/>
</dbReference>
<evidence type="ECO:0000313" key="1">
    <source>
        <dbReference type="EMBL" id="KAL1130469.1"/>
    </source>
</evidence>
<protein>
    <submittedName>
        <fullName evidence="1">Uncharacterized protein</fullName>
    </submittedName>
</protein>
<reference evidence="1 2" key="1">
    <citation type="submission" date="2024-07" db="EMBL/GenBank/DDBJ databases">
        <title>Chromosome-level genome assembly of the water stick insect Ranatra chinensis (Heteroptera: Nepidae).</title>
        <authorList>
            <person name="Liu X."/>
        </authorList>
    </citation>
    <scope>NUCLEOTIDE SEQUENCE [LARGE SCALE GENOMIC DNA]</scope>
    <source>
        <strain evidence="1">Cailab_2021Rc</strain>
        <tissue evidence="1">Muscle</tissue>
    </source>
</reference>